<evidence type="ECO:0000313" key="2">
    <source>
        <dbReference type="EMBL" id="AOO63901.1"/>
    </source>
</evidence>
<reference evidence="3" key="1">
    <citation type="submission" date="2016-08" db="EMBL/GenBank/DDBJ databases">
        <title>Complete genome sequence of the organohalide-respiring Epsilonproteobacterium Sulfurospirillum halorespirans.</title>
        <authorList>
            <person name="Goris T."/>
            <person name="Zimmermann J."/>
            <person name="Schenz B."/>
            <person name="Lemos M."/>
            <person name="Hackermueller J."/>
            <person name="Diekert G."/>
        </authorList>
    </citation>
    <scope>NUCLEOTIDE SEQUENCE [LARGE SCALE GENOMIC DNA]</scope>
    <source>
        <strain>DSM 13726</strain>
        <strain evidence="3">PCE-M2</strain>
    </source>
</reference>
<dbReference type="EMBL" id="CP017111">
    <property type="protein sequence ID" value="AOO63901.1"/>
    <property type="molecule type" value="Genomic_DNA"/>
</dbReference>
<dbReference type="AlphaFoldDB" id="A0A1D7TFY2"/>
<evidence type="ECO:0000313" key="3">
    <source>
        <dbReference type="Proteomes" id="UP000094609"/>
    </source>
</evidence>
<dbReference type="Gene3D" id="3.40.50.1580">
    <property type="entry name" value="Nucleoside phosphorylase domain"/>
    <property type="match status" value="1"/>
</dbReference>
<protein>
    <submittedName>
        <fullName evidence="2">Putative nucleoside phosphorylase</fullName>
    </submittedName>
</protein>
<dbReference type="RefSeq" id="WP_069476905.1">
    <property type="nucleotide sequence ID" value="NZ_CP017111.1"/>
</dbReference>
<dbReference type="STRING" id="1193502.SHALO_0103"/>
<gene>
    <name evidence="2" type="ORF">SHALO_0103</name>
</gene>
<accession>A0A1D7TFY2</accession>
<dbReference type="Proteomes" id="UP000094609">
    <property type="component" value="Chromosome"/>
</dbReference>
<evidence type="ECO:0000259" key="1">
    <source>
        <dbReference type="Pfam" id="PF01048"/>
    </source>
</evidence>
<feature type="domain" description="Nucleoside phosphorylase" evidence="1">
    <location>
        <begin position="18"/>
        <end position="170"/>
    </location>
</feature>
<keyword evidence="3" id="KW-1185">Reference proteome</keyword>
<dbReference type="KEGG" id="shal:SHALO_0103"/>
<dbReference type="InterPro" id="IPR000845">
    <property type="entry name" value="Nucleoside_phosphorylase_d"/>
</dbReference>
<dbReference type="GO" id="GO:0009116">
    <property type="term" value="P:nucleoside metabolic process"/>
    <property type="evidence" value="ECO:0007669"/>
    <property type="project" value="InterPro"/>
</dbReference>
<organism evidence="2 3">
    <name type="scientific">Sulfurospirillum halorespirans DSM 13726</name>
    <dbReference type="NCBI Taxonomy" id="1193502"/>
    <lineage>
        <taxon>Bacteria</taxon>
        <taxon>Pseudomonadati</taxon>
        <taxon>Campylobacterota</taxon>
        <taxon>Epsilonproteobacteria</taxon>
        <taxon>Campylobacterales</taxon>
        <taxon>Sulfurospirillaceae</taxon>
        <taxon>Sulfurospirillum</taxon>
    </lineage>
</organism>
<dbReference type="PATRIC" id="fig|1193502.14.peg.105"/>
<dbReference type="Pfam" id="PF01048">
    <property type="entry name" value="PNP_UDP_1"/>
    <property type="match status" value="1"/>
</dbReference>
<name>A0A1D7TFY2_9BACT</name>
<dbReference type="InterPro" id="IPR035994">
    <property type="entry name" value="Nucleoside_phosphorylase_sf"/>
</dbReference>
<proteinExistence type="predicted"/>
<sequence length="182" mass="20158">MILCAGRNETFDFAKPIGVGLIESAINLTKLVLEEKPAFLFFVGTAGSYGNHQPLDLIYSHRAANIELGHLQNQCYSPLQNQIEANTIYVSRGTNHSSPCVNSSNYITTNATLANEMLTKSIELENMEFFSIVSVANQFKIPCSGLFVVTNYCDENAHSDFIKNHAQAKALITLHVEKNMKI</sequence>
<dbReference type="GO" id="GO:0003824">
    <property type="term" value="F:catalytic activity"/>
    <property type="evidence" value="ECO:0007669"/>
    <property type="project" value="InterPro"/>
</dbReference>
<dbReference type="SUPFAM" id="SSF53167">
    <property type="entry name" value="Purine and uridine phosphorylases"/>
    <property type="match status" value="1"/>
</dbReference>